<reference evidence="1 2" key="1">
    <citation type="journal article" date="2016" name="Nat. Commun.">
        <title>Ectomycorrhizal ecology is imprinted in the genome of the dominant symbiotic fungus Cenococcum geophilum.</title>
        <authorList>
            <consortium name="DOE Joint Genome Institute"/>
            <person name="Peter M."/>
            <person name="Kohler A."/>
            <person name="Ohm R.A."/>
            <person name="Kuo A."/>
            <person name="Krutzmann J."/>
            <person name="Morin E."/>
            <person name="Arend M."/>
            <person name="Barry K.W."/>
            <person name="Binder M."/>
            <person name="Choi C."/>
            <person name="Clum A."/>
            <person name="Copeland A."/>
            <person name="Grisel N."/>
            <person name="Haridas S."/>
            <person name="Kipfer T."/>
            <person name="LaButti K."/>
            <person name="Lindquist E."/>
            <person name="Lipzen A."/>
            <person name="Maire R."/>
            <person name="Meier B."/>
            <person name="Mihaltcheva S."/>
            <person name="Molinier V."/>
            <person name="Murat C."/>
            <person name="Poggeler S."/>
            <person name="Quandt C.A."/>
            <person name="Sperisen C."/>
            <person name="Tritt A."/>
            <person name="Tisserant E."/>
            <person name="Crous P.W."/>
            <person name="Henrissat B."/>
            <person name="Nehls U."/>
            <person name="Egli S."/>
            <person name="Spatafora J.W."/>
            <person name="Grigoriev I.V."/>
            <person name="Martin F.M."/>
        </authorList>
    </citation>
    <scope>NUCLEOTIDE SEQUENCE [LARGE SCALE GENOMIC DNA]</scope>
    <source>
        <strain evidence="1 2">CBS 459.81</strain>
    </source>
</reference>
<dbReference type="Proteomes" id="UP000250266">
    <property type="component" value="Unassembled WGS sequence"/>
</dbReference>
<keyword evidence="2" id="KW-1185">Reference proteome</keyword>
<protein>
    <submittedName>
        <fullName evidence="1">Uncharacterized protein</fullName>
    </submittedName>
</protein>
<sequence>MYRTRVLNMQPTRFRMMQPTVRMMRPIPKEEHSAHTISQRIRTLKKIPPELIPLGILSVAVGAAFYSLGRKIWTDGQLRLTRQKGSN</sequence>
<dbReference type="EMBL" id="KV744866">
    <property type="protein sequence ID" value="OCK83211.1"/>
    <property type="molecule type" value="Genomic_DNA"/>
</dbReference>
<evidence type="ECO:0000313" key="2">
    <source>
        <dbReference type="Proteomes" id="UP000250266"/>
    </source>
</evidence>
<dbReference type="OrthoDB" id="202195at2759"/>
<proteinExistence type="predicted"/>
<name>A0A8E2EFY1_9PEZI</name>
<evidence type="ECO:0000313" key="1">
    <source>
        <dbReference type="EMBL" id="OCK83211.1"/>
    </source>
</evidence>
<accession>A0A8E2EFY1</accession>
<organism evidence="1 2">
    <name type="scientific">Lepidopterella palustris CBS 459.81</name>
    <dbReference type="NCBI Taxonomy" id="1314670"/>
    <lineage>
        <taxon>Eukaryota</taxon>
        <taxon>Fungi</taxon>
        <taxon>Dikarya</taxon>
        <taxon>Ascomycota</taxon>
        <taxon>Pezizomycotina</taxon>
        <taxon>Dothideomycetes</taxon>
        <taxon>Pleosporomycetidae</taxon>
        <taxon>Mytilinidiales</taxon>
        <taxon>Argynnaceae</taxon>
        <taxon>Lepidopterella</taxon>
    </lineage>
</organism>
<gene>
    <name evidence="1" type="ORF">K432DRAFT_291493</name>
</gene>
<dbReference type="AlphaFoldDB" id="A0A8E2EFY1"/>